<dbReference type="AlphaFoldDB" id="A0AAD9SGY9"/>
<feature type="compositionally biased region" description="Polar residues" evidence="1">
    <location>
        <begin position="316"/>
        <end position="325"/>
    </location>
</feature>
<evidence type="ECO:0000313" key="3">
    <source>
        <dbReference type="Proteomes" id="UP001265746"/>
    </source>
</evidence>
<dbReference type="Proteomes" id="UP001265746">
    <property type="component" value="Unassembled WGS sequence"/>
</dbReference>
<reference evidence="2" key="1">
    <citation type="submission" date="2023-06" db="EMBL/GenBank/DDBJ databases">
        <authorList>
            <person name="Noh H."/>
        </authorList>
    </citation>
    <scope>NUCLEOTIDE SEQUENCE</scope>
    <source>
        <strain evidence="2">DUCC20226</strain>
    </source>
</reference>
<organism evidence="2 3">
    <name type="scientific">Phomopsis amygdali</name>
    <name type="common">Fusicoccum amygdali</name>
    <dbReference type="NCBI Taxonomy" id="1214568"/>
    <lineage>
        <taxon>Eukaryota</taxon>
        <taxon>Fungi</taxon>
        <taxon>Dikarya</taxon>
        <taxon>Ascomycota</taxon>
        <taxon>Pezizomycotina</taxon>
        <taxon>Sordariomycetes</taxon>
        <taxon>Sordariomycetidae</taxon>
        <taxon>Diaporthales</taxon>
        <taxon>Diaporthaceae</taxon>
        <taxon>Diaporthe</taxon>
    </lineage>
</organism>
<accession>A0AAD9SGY9</accession>
<feature type="compositionally biased region" description="Polar residues" evidence="1">
    <location>
        <begin position="291"/>
        <end position="300"/>
    </location>
</feature>
<keyword evidence="3" id="KW-1185">Reference proteome</keyword>
<feature type="compositionally biased region" description="Polar residues" evidence="1">
    <location>
        <begin position="261"/>
        <end position="274"/>
    </location>
</feature>
<evidence type="ECO:0000313" key="2">
    <source>
        <dbReference type="EMBL" id="KAK2606596.1"/>
    </source>
</evidence>
<evidence type="ECO:0000256" key="1">
    <source>
        <dbReference type="SAM" id="MobiDB-lite"/>
    </source>
</evidence>
<comment type="caution">
    <text evidence="2">The sequence shown here is derived from an EMBL/GenBank/DDBJ whole genome shotgun (WGS) entry which is preliminary data.</text>
</comment>
<proteinExistence type="predicted"/>
<sequence length="489" mass="53150">MNEAKQLPILVEGRNVGKVVIENNASRAIKASRLAAYHVSTPTNTQFCSFSDASYGNRGNMHFGGVALVYRWQWLPREWASDRTAADPSEVFVEQAWAYGHAVGIEVMEGVGVAESLSAADEAIKRQLSVLKKNNCALTVKVTTDNMSVLQHVASTKPMSAKLKTTIPPALINHIKQQVLMLQNHGVTVVVELHWCPRNKVPQLTRADQLAGKAMKTGLGYCNIIGNKWSKATESSMMKRLLTSLSGAVRIARVTQDRDSTPTPVDTMAAQSTTEARRKTRKSRRVAARTMASNGAAQSRPQLPLPDLALPPKPATANNESTKVPTTKPMIAAPTTVELPKKLAATGADKRKAEEKEHHDGQGEQNDSEERPTKKAKASPVRKTKTDTTERTASSEPPPRQYIPFMPTAWALDPATITITNGRGQELVAISAIWAAPNIRRETASTMETGEKIVFINDGVSGFSVVMPIPRKSTGSGRAKWASFGCLVM</sequence>
<name>A0AAD9SGY9_PHOAM</name>
<feature type="compositionally biased region" description="Basic residues" evidence="1">
    <location>
        <begin position="278"/>
        <end position="287"/>
    </location>
</feature>
<feature type="region of interest" description="Disordered" evidence="1">
    <location>
        <begin position="256"/>
        <end position="402"/>
    </location>
</feature>
<feature type="compositionally biased region" description="Basic residues" evidence="1">
    <location>
        <begin position="374"/>
        <end position="383"/>
    </location>
</feature>
<gene>
    <name evidence="2" type="ORF">N8I77_005333</name>
</gene>
<feature type="compositionally biased region" description="Basic and acidic residues" evidence="1">
    <location>
        <begin position="348"/>
        <end position="373"/>
    </location>
</feature>
<dbReference type="EMBL" id="JAUJFL010000003">
    <property type="protein sequence ID" value="KAK2606596.1"/>
    <property type="molecule type" value="Genomic_DNA"/>
</dbReference>
<protein>
    <submittedName>
        <fullName evidence="2">Uncharacterized protein</fullName>
    </submittedName>
</protein>